<sequence>MYKTLSALLLSGILGAMALPTFAETDSDGTTSPGPTMPSAPGEGPMTPGDEGNGIPPAGGPNTDGNPGNDAGTGTGGNGTGTGTGGSGTGTGGTGGSGSGN</sequence>
<keyword evidence="4" id="KW-1185">Reference proteome</keyword>
<evidence type="ECO:0000313" key="4">
    <source>
        <dbReference type="Proteomes" id="UP001054897"/>
    </source>
</evidence>
<evidence type="ECO:0000256" key="1">
    <source>
        <dbReference type="SAM" id="MobiDB-lite"/>
    </source>
</evidence>
<name>A0ABY5A448_9GAMM</name>
<feature type="chain" id="PRO_5047233455" evidence="2">
    <location>
        <begin position="24"/>
        <end position="101"/>
    </location>
</feature>
<feature type="signal peptide" evidence="2">
    <location>
        <begin position="1"/>
        <end position="23"/>
    </location>
</feature>
<feature type="region of interest" description="Disordered" evidence="1">
    <location>
        <begin position="23"/>
        <end position="101"/>
    </location>
</feature>
<reference evidence="3" key="1">
    <citation type="submission" date="2022-06" db="EMBL/GenBank/DDBJ databases">
        <title>Complete genome of Pseudomonas hydrolytica DSWY01T.</title>
        <authorList>
            <person name="Jung J."/>
            <person name="Jeon C.O."/>
        </authorList>
    </citation>
    <scope>NUCLEOTIDE SEQUENCE</scope>
    <source>
        <strain evidence="3">DSWY01</strain>
    </source>
</reference>
<dbReference type="EMBL" id="CP099397">
    <property type="protein sequence ID" value="USR38620.1"/>
    <property type="molecule type" value="Genomic_DNA"/>
</dbReference>
<feature type="compositionally biased region" description="Low complexity" evidence="1">
    <location>
        <begin position="60"/>
        <end position="70"/>
    </location>
</feature>
<evidence type="ECO:0000313" key="3">
    <source>
        <dbReference type="EMBL" id="USR38620.1"/>
    </source>
</evidence>
<organism evidence="3 4">
    <name type="scientific">Ectopseudomonas hydrolytica</name>
    <dbReference type="NCBI Taxonomy" id="2493633"/>
    <lineage>
        <taxon>Bacteria</taxon>
        <taxon>Pseudomonadati</taxon>
        <taxon>Pseudomonadota</taxon>
        <taxon>Gammaproteobacteria</taxon>
        <taxon>Pseudomonadales</taxon>
        <taxon>Pseudomonadaceae</taxon>
        <taxon>Ectopseudomonas</taxon>
    </lineage>
</organism>
<dbReference type="RefSeq" id="WP_129481652.1">
    <property type="nucleotide sequence ID" value="NZ_CP099397.1"/>
</dbReference>
<evidence type="ECO:0000256" key="2">
    <source>
        <dbReference type="SAM" id="SignalP"/>
    </source>
</evidence>
<gene>
    <name evidence="3" type="ORF">L1F06_018370</name>
</gene>
<dbReference type="GeneID" id="300082975"/>
<accession>A0ABY5A448</accession>
<dbReference type="Proteomes" id="UP001054897">
    <property type="component" value="Chromosome"/>
</dbReference>
<proteinExistence type="predicted"/>
<feature type="compositionally biased region" description="Gly residues" evidence="1">
    <location>
        <begin position="71"/>
        <end position="101"/>
    </location>
</feature>
<keyword evidence="2" id="KW-0732">Signal</keyword>
<protein>
    <submittedName>
        <fullName evidence="3">Uncharacterized protein</fullName>
    </submittedName>
</protein>